<dbReference type="AlphaFoldDB" id="A0AA85K5C3"/>
<evidence type="ECO:0000313" key="4">
    <source>
        <dbReference type="WBParaSite" id="TREG1_67520.3"/>
    </source>
</evidence>
<feature type="transmembrane region" description="Helical" evidence="1">
    <location>
        <begin position="60"/>
        <end position="82"/>
    </location>
</feature>
<feature type="transmembrane region" description="Helical" evidence="1">
    <location>
        <begin position="178"/>
        <end position="199"/>
    </location>
</feature>
<feature type="transmembrane region" description="Helical" evidence="1">
    <location>
        <begin position="116"/>
        <end position="136"/>
    </location>
</feature>
<feature type="signal peptide" evidence="2">
    <location>
        <begin position="1"/>
        <end position="24"/>
    </location>
</feature>
<feature type="chain" id="PRO_5041658624" description="MARVEL domain-containing protein" evidence="2">
    <location>
        <begin position="25"/>
        <end position="247"/>
    </location>
</feature>
<feature type="transmembrane region" description="Helical" evidence="1">
    <location>
        <begin position="89"/>
        <end position="110"/>
    </location>
</feature>
<reference evidence="4" key="2">
    <citation type="submission" date="2023-11" db="UniProtKB">
        <authorList>
            <consortium name="WormBaseParasite"/>
        </authorList>
    </citation>
    <scope>IDENTIFICATION</scope>
</reference>
<organism evidence="3 4">
    <name type="scientific">Trichobilharzia regenti</name>
    <name type="common">Nasal bird schistosome</name>
    <dbReference type="NCBI Taxonomy" id="157069"/>
    <lineage>
        <taxon>Eukaryota</taxon>
        <taxon>Metazoa</taxon>
        <taxon>Spiralia</taxon>
        <taxon>Lophotrochozoa</taxon>
        <taxon>Platyhelminthes</taxon>
        <taxon>Trematoda</taxon>
        <taxon>Digenea</taxon>
        <taxon>Strigeidida</taxon>
        <taxon>Schistosomatoidea</taxon>
        <taxon>Schistosomatidae</taxon>
        <taxon>Trichobilharzia</taxon>
    </lineage>
</organism>
<evidence type="ECO:0008006" key="5">
    <source>
        <dbReference type="Google" id="ProtNLM"/>
    </source>
</evidence>
<dbReference type="WBParaSite" id="TREG1_67520.3">
    <property type="protein sequence ID" value="TREG1_67520.3"/>
    <property type="gene ID" value="TREG1_67520"/>
</dbReference>
<name>A0AA85K5C3_TRIRE</name>
<keyword evidence="1" id="KW-0812">Transmembrane</keyword>
<sequence length="247" mass="28185">MYMCINPLLTVISWFDVCIKVSLCLSTYKAVEHCYQMTRFTFNDATGSERQSDTKQLTTALWITVIVCGCVGFVLHVCLVFIQSWRTLYPLNVVTVSFAIILWSIVAAVFFRELCWVYILIALLLTAVIGVSAILVGFKSKRLTDAGYFVFFLIGLVLIIIGITFYIFYQLFGFPFHILYGVFIAIGIAFFTYFSAVWLKYSDDKSIKSPAFAIYIISLEMMGLFLTFSNLFYSQQILDSKSGERVY</sequence>
<proteinExistence type="predicted"/>
<keyword evidence="3" id="KW-1185">Reference proteome</keyword>
<evidence type="ECO:0000313" key="3">
    <source>
        <dbReference type="Proteomes" id="UP000050795"/>
    </source>
</evidence>
<feature type="transmembrane region" description="Helical" evidence="1">
    <location>
        <begin position="148"/>
        <end position="172"/>
    </location>
</feature>
<keyword evidence="2" id="KW-0732">Signal</keyword>
<keyword evidence="1" id="KW-1133">Transmembrane helix</keyword>
<protein>
    <recommendedName>
        <fullName evidence="5">MARVEL domain-containing protein</fullName>
    </recommendedName>
</protein>
<dbReference type="Proteomes" id="UP000050795">
    <property type="component" value="Unassembled WGS sequence"/>
</dbReference>
<reference evidence="3" key="1">
    <citation type="submission" date="2022-06" db="EMBL/GenBank/DDBJ databases">
        <authorList>
            <person name="Berger JAMES D."/>
            <person name="Berger JAMES D."/>
        </authorList>
    </citation>
    <scope>NUCLEOTIDE SEQUENCE [LARGE SCALE GENOMIC DNA]</scope>
</reference>
<evidence type="ECO:0000256" key="1">
    <source>
        <dbReference type="SAM" id="Phobius"/>
    </source>
</evidence>
<feature type="transmembrane region" description="Helical" evidence="1">
    <location>
        <begin position="211"/>
        <end position="233"/>
    </location>
</feature>
<evidence type="ECO:0000256" key="2">
    <source>
        <dbReference type="SAM" id="SignalP"/>
    </source>
</evidence>
<keyword evidence="1" id="KW-0472">Membrane</keyword>
<accession>A0AA85K5C3</accession>